<reference evidence="3 4" key="1">
    <citation type="submission" date="2017-07" db="EMBL/GenBank/DDBJ databases">
        <title>The genome sequence of Paludifilum halophilum highlights mechanisms for microbial adaptation to high salt environemnts.</title>
        <authorList>
            <person name="Belbahri L."/>
        </authorList>
    </citation>
    <scope>NUCLEOTIDE SEQUENCE [LARGE SCALE GENOMIC DNA]</scope>
    <source>
        <strain evidence="3 4">DSM 102817</strain>
    </source>
</reference>
<dbReference type="OrthoDB" id="2463047at2"/>
<keyword evidence="4" id="KW-1185">Reference proteome</keyword>
<sequence>MGTDKPIPLFDEWGHLIWMDREEFRNSVIPENIQAEWDHSDRLYAFVVQIYRDGFLKEAEQGADRLLELSDRSEEALLLKGLILLRQKRFEEAEAVLRECIESYSDRGVAHTYLARLYSRRSEDEKVVATLEEGLIREPNQETALHMLTRWSPKEKAIRFLQKMTKNSEAWGPHLALGKLYLEDNRMAEALEQFRSALDQSRRLRGEEGLPQWEEEVTAMTVFALLHKRDEWEELIRLGESYWTPAFLTPFPGMDYAEALEKEGRVEEAVHVLEETLSSVEPEYRQMVQLRRHRLAEKKVQA</sequence>
<evidence type="ECO:0000256" key="2">
    <source>
        <dbReference type="ARBA" id="ARBA00022803"/>
    </source>
</evidence>
<organism evidence="3 4">
    <name type="scientific">Paludifilum halophilum</name>
    <dbReference type="NCBI Taxonomy" id="1642702"/>
    <lineage>
        <taxon>Bacteria</taxon>
        <taxon>Bacillati</taxon>
        <taxon>Bacillota</taxon>
        <taxon>Bacilli</taxon>
        <taxon>Bacillales</taxon>
        <taxon>Thermoactinomycetaceae</taxon>
        <taxon>Paludifilum</taxon>
    </lineage>
</organism>
<dbReference type="Pfam" id="PF13432">
    <property type="entry name" value="TPR_16"/>
    <property type="match status" value="1"/>
</dbReference>
<protein>
    <recommendedName>
        <fullName evidence="5">Tetratricopeptide repeat protein</fullName>
    </recommendedName>
</protein>
<evidence type="ECO:0008006" key="5">
    <source>
        <dbReference type="Google" id="ProtNLM"/>
    </source>
</evidence>
<keyword evidence="2" id="KW-0802">TPR repeat</keyword>
<proteinExistence type="predicted"/>
<dbReference type="InterPro" id="IPR011990">
    <property type="entry name" value="TPR-like_helical_dom_sf"/>
</dbReference>
<dbReference type="InterPro" id="IPR051012">
    <property type="entry name" value="CellSynth/LPSAsmb/PSIAsmb"/>
</dbReference>
<dbReference type="InterPro" id="IPR019734">
    <property type="entry name" value="TPR_rpt"/>
</dbReference>
<evidence type="ECO:0000256" key="1">
    <source>
        <dbReference type="ARBA" id="ARBA00022737"/>
    </source>
</evidence>
<dbReference type="SMART" id="SM00028">
    <property type="entry name" value="TPR"/>
    <property type="match status" value="3"/>
</dbReference>
<dbReference type="EMBL" id="NOWF01000018">
    <property type="protein sequence ID" value="OYD06154.1"/>
    <property type="molecule type" value="Genomic_DNA"/>
</dbReference>
<gene>
    <name evidence="3" type="ORF">CHM34_17805</name>
</gene>
<dbReference type="SUPFAM" id="SSF48452">
    <property type="entry name" value="TPR-like"/>
    <property type="match status" value="2"/>
</dbReference>
<comment type="caution">
    <text evidence="3">The sequence shown here is derived from an EMBL/GenBank/DDBJ whole genome shotgun (WGS) entry which is preliminary data.</text>
</comment>
<dbReference type="RefSeq" id="WP_094265960.1">
    <property type="nucleotide sequence ID" value="NZ_NOWF01000018.1"/>
</dbReference>
<name>A0A235B1K1_9BACL</name>
<evidence type="ECO:0000313" key="3">
    <source>
        <dbReference type="EMBL" id="OYD06154.1"/>
    </source>
</evidence>
<dbReference type="Gene3D" id="1.25.40.10">
    <property type="entry name" value="Tetratricopeptide repeat domain"/>
    <property type="match status" value="1"/>
</dbReference>
<keyword evidence="1" id="KW-0677">Repeat</keyword>
<accession>A0A235B1K1</accession>
<dbReference type="Proteomes" id="UP000215459">
    <property type="component" value="Unassembled WGS sequence"/>
</dbReference>
<dbReference type="PANTHER" id="PTHR45586">
    <property type="entry name" value="TPR REPEAT-CONTAINING PROTEIN PA4667"/>
    <property type="match status" value="1"/>
</dbReference>
<dbReference type="AlphaFoldDB" id="A0A235B1K1"/>
<dbReference type="PANTHER" id="PTHR45586:SF1">
    <property type="entry name" value="LIPOPOLYSACCHARIDE ASSEMBLY PROTEIN B"/>
    <property type="match status" value="1"/>
</dbReference>
<evidence type="ECO:0000313" key="4">
    <source>
        <dbReference type="Proteomes" id="UP000215459"/>
    </source>
</evidence>